<accession>A0ABP8QBM8</accession>
<gene>
    <name evidence="2" type="ORF">GCM10023172_21380</name>
</gene>
<evidence type="ECO:0000256" key="1">
    <source>
        <dbReference type="SAM" id="MobiDB-lite"/>
    </source>
</evidence>
<evidence type="ECO:0008006" key="4">
    <source>
        <dbReference type="Google" id="ProtNLM"/>
    </source>
</evidence>
<protein>
    <recommendedName>
        <fullName evidence="4">Outer membrane protein beta-barrel domain-containing protein</fullName>
    </recommendedName>
</protein>
<keyword evidence="3" id="KW-1185">Reference proteome</keyword>
<dbReference type="InterPro" id="IPR011250">
    <property type="entry name" value="OMP/PagP_B-barrel"/>
</dbReference>
<sequence length="237" mass="25797">MLGSSLTAVAGPPGYRSPRRFLTPSGQPYHRQPLRVTGGLNIAYYNGDLTGKLSNNTFRVGINAGIAKTLSPHLTLVADVSYLHLKAVDDYPERGFSFTADNGLLTGRLQYNIFADKSLYIGPTHKEMPVLVFVEAGTGFTVFNPKAAQYNVPLLPEGRNTYPALAAVLPVGGGVTLRASKSLAFTVEALYYFTSTDLLDDVSQRGNPDKLDDFGTLTFKVEYTLGKHQKKPLVHND</sequence>
<organism evidence="2 3">
    <name type="scientific">Hymenobacter ginsengisoli</name>
    <dbReference type="NCBI Taxonomy" id="1051626"/>
    <lineage>
        <taxon>Bacteria</taxon>
        <taxon>Pseudomonadati</taxon>
        <taxon>Bacteroidota</taxon>
        <taxon>Cytophagia</taxon>
        <taxon>Cytophagales</taxon>
        <taxon>Hymenobacteraceae</taxon>
        <taxon>Hymenobacter</taxon>
    </lineage>
</organism>
<dbReference type="SUPFAM" id="SSF56925">
    <property type="entry name" value="OMPA-like"/>
    <property type="match status" value="1"/>
</dbReference>
<feature type="region of interest" description="Disordered" evidence="1">
    <location>
        <begin position="1"/>
        <end position="28"/>
    </location>
</feature>
<name>A0ABP8QBM8_9BACT</name>
<dbReference type="EMBL" id="BAABGQ010000006">
    <property type="protein sequence ID" value="GAA4500691.1"/>
    <property type="molecule type" value="Genomic_DNA"/>
</dbReference>
<evidence type="ECO:0000313" key="3">
    <source>
        <dbReference type="Proteomes" id="UP001501243"/>
    </source>
</evidence>
<dbReference type="Proteomes" id="UP001501243">
    <property type="component" value="Unassembled WGS sequence"/>
</dbReference>
<proteinExistence type="predicted"/>
<comment type="caution">
    <text evidence="2">The sequence shown here is derived from an EMBL/GenBank/DDBJ whole genome shotgun (WGS) entry which is preliminary data.</text>
</comment>
<reference evidence="3" key="1">
    <citation type="journal article" date="2019" name="Int. J. Syst. Evol. Microbiol.">
        <title>The Global Catalogue of Microorganisms (GCM) 10K type strain sequencing project: providing services to taxonomists for standard genome sequencing and annotation.</title>
        <authorList>
            <consortium name="The Broad Institute Genomics Platform"/>
            <consortium name="The Broad Institute Genome Sequencing Center for Infectious Disease"/>
            <person name="Wu L."/>
            <person name="Ma J."/>
        </authorList>
    </citation>
    <scope>NUCLEOTIDE SEQUENCE [LARGE SCALE GENOMIC DNA]</scope>
    <source>
        <strain evidence="3">JCM 17841</strain>
    </source>
</reference>
<evidence type="ECO:0000313" key="2">
    <source>
        <dbReference type="EMBL" id="GAA4500691.1"/>
    </source>
</evidence>